<comment type="catalytic activity">
    <reaction evidence="1 10">
        <text>Random hydrolysis of (1-&gt;6)-alpha-D-mannosidic linkages in unbranched (1-&gt;6)-mannans.</text>
        <dbReference type="EC" id="3.2.1.101"/>
    </reaction>
</comment>
<dbReference type="Proteomes" id="UP000029964">
    <property type="component" value="Unassembled WGS sequence"/>
</dbReference>
<keyword evidence="7" id="KW-0472">Membrane</keyword>
<comment type="subcellular location">
    <subcellularLocation>
        <location evidence="2">Endomembrane system</location>
    </subcellularLocation>
</comment>
<dbReference type="PIRSF" id="PIRSF016302">
    <property type="entry name" value="Man_a_manosd"/>
    <property type="match status" value="1"/>
</dbReference>
<dbReference type="InterPro" id="IPR014480">
    <property type="entry name" value="Mannan-1_6-alpha_mannosidase"/>
</dbReference>
<dbReference type="InterPro" id="IPR005198">
    <property type="entry name" value="Glyco_hydro_76"/>
</dbReference>
<evidence type="ECO:0000256" key="3">
    <source>
        <dbReference type="ARBA" id="ARBA00009699"/>
    </source>
</evidence>
<dbReference type="SUPFAM" id="SSF48208">
    <property type="entry name" value="Six-hairpin glycosidases"/>
    <property type="match status" value="1"/>
</dbReference>
<keyword evidence="8" id="KW-0325">Glycoprotein</keyword>
<protein>
    <recommendedName>
        <fullName evidence="4 10">Mannan endo-1,6-alpha-mannosidase</fullName>
        <ecNumber evidence="4 10">3.2.1.101</ecNumber>
    </recommendedName>
</protein>
<dbReference type="PANTHER" id="PTHR12145:SF36">
    <property type="entry name" value="MANNAN ENDO-1,6-ALPHA-MANNOSIDASE DCW1"/>
    <property type="match status" value="1"/>
</dbReference>
<dbReference type="STRING" id="857340.A0A086TC88"/>
<evidence type="ECO:0000256" key="2">
    <source>
        <dbReference type="ARBA" id="ARBA00004308"/>
    </source>
</evidence>
<dbReference type="PANTHER" id="PTHR12145">
    <property type="entry name" value="MANNAN ENDO-1,6-ALPHA-MANNOSIDASE DCW1"/>
    <property type="match status" value="1"/>
</dbReference>
<reference evidence="13" key="1">
    <citation type="journal article" date="2014" name="Genome Announc.">
        <title>Genome sequence and annotation of Acremonium chrysogenum, producer of the beta-lactam antibiotic cephalosporin C.</title>
        <authorList>
            <person name="Terfehr D."/>
            <person name="Dahlmann T.A."/>
            <person name="Specht T."/>
            <person name="Zadra I."/>
            <person name="Kuernsteiner H."/>
            <person name="Kueck U."/>
        </authorList>
    </citation>
    <scope>NUCLEOTIDE SEQUENCE [LARGE SCALE GENOMIC DNA]</scope>
    <source>
        <strain evidence="13">ATCC 11550 / CBS 779.69 / DSM 880 / IAM 14645 / JCM 23072 / IMI 49137</strain>
    </source>
</reference>
<dbReference type="Pfam" id="PF03663">
    <property type="entry name" value="Glyco_hydro_76"/>
    <property type="match status" value="1"/>
</dbReference>
<evidence type="ECO:0000256" key="10">
    <source>
        <dbReference type="PIRNR" id="PIRNR016302"/>
    </source>
</evidence>
<keyword evidence="9 10" id="KW-0326">Glycosidase</keyword>
<comment type="caution">
    <text evidence="12">The sequence shown here is derived from an EMBL/GenBank/DDBJ whole genome shotgun (WGS) entry which is preliminary data.</text>
</comment>
<evidence type="ECO:0000256" key="9">
    <source>
        <dbReference type="ARBA" id="ARBA00023295"/>
    </source>
</evidence>
<dbReference type="Gene3D" id="1.50.10.20">
    <property type="match status" value="1"/>
</dbReference>
<evidence type="ECO:0000256" key="11">
    <source>
        <dbReference type="SAM" id="MobiDB-lite"/>
    </source>
</evidence>
<dbReference type="FunFam" id="1.50.10.20:FF:000006">
    <property type="entry name" value="Mannan endo-1,6-alpha-mannosidase"/>
    <property type="match status" value="1"/>
</dbReference>
<dbReference type="EMBL" id="JPKY01000014">
    <property type="protein sequence ID" value="KFH46970.1"/>
    <property type="molecule type" value="Genomic_DNA"/>
</dbReference>
<dbReference type="AlphaFoldDB" id="A0A086TC88"/>
<dbReference type="GO" id="GO:0009272">
    <property type="term" value="P:fungal-type cell wall biogenesis"/>
    <property type="evidence" value="ECO:0007669"/>
    <property type="project" value="TreeGrafter"/>
</dbReference>
<sequence>MAPYAIDTPDNIRKSASDIAWDLLQYYHGNESGQVPGVLPGPPTKNKGDYYWWQGGAMWGTLIDYWFLTGDASHNDLIKQGILWQVGPNWDFMPPNYTITMGNDDQGFWAMTAMTAAEEKFPDPPPDEPQWLALTQAVFNAMATPERWQEDTCGGGLRWQVPFSNVGYNYKNSISNGCFFNIGARLARYTENQTYADWAEKIWDWMLGVGFMGKDNEALYDGATVETNCTDIHREEYSYNNAIFTLGAAYMYNYTNGDPKWELRLNKLLDHGLSTFFPGDIAYEPQCETSRTCTTDMKSFRGYLHRWYASTTGIAPFTAGRILPVLRSSAEAAVKVCTGGFRARQCGFSWAAGVFDGNIGAGQQMNALSAVSSLLIRQARDTVTHDTGGTSKGDPNAGAGSNDGFKAEARPVTVSDKVGAAFVTVGVTGVAAGLWAWMCTGPV</sequence>
<dbReference type="InterPro" id="IPR008928">
    <property type="entry name" value="6-hairpin_glycosidase_sf"/>
</dbReference>
<evidence type="ECO:0000256" key="5">
    <source>
        <dbReference type="ARBA" id="ARBA00022729"/>
    </source>
</evidence>
<comment type="similarity">
    <text evidence="3 10">Belongs to the glycosyl hydrolase 76 family.</text>
</comment>
<feature type="region of interest" description="Disordered" evidence="11">
    <location>
        <begin position="384"/>
        <end position="405"/>
    </location>
</feature>
<keyword evidence="6 10" id="KW-0378">Hydrolase</keyword>
<keyword evidence="5" id="KW-0732">Signal</keyword>
<dbReference type="OrthoDB" id="4187847at2759"/>
<dbReference type="GO" id="GO:0016052">
    <property type="term" value="P:carbohydrate catabolic process"/>
    <property type="evidence" value="ECO:0007669"/>
    <property type="project" value="InterPro"/>
</dbReference>
<accession>A0A086TC88</accession>
<keyword evidence="13" id="KW-1185">Reference proteome</keyword>
<proteinExistence type="inferred from homology"/>
<dbReference type="GO" id="GO:0008496">
    <property type="term" value="F:mannan endo-1,6-alpha-mannosidase activity"/>
    <property type="evidence" value="ECO:0007669"/>
    <property type="project" value="UniProtKB-UniRule"/>
</dbReference>
<name>A0A086TC88_HAPC1</name>
<organism evidence="12 13">
    <name type="scientific">Hapsidospora chrysogenum (strain ATCC 11550 / CBS 779.69 / DSM 880 / IAM 14645 / JCM 23072 / IMI 49137)</name>
    <name type="common">Acremonium chrysogenum</name>
    <dbReference type="NCBI Taxonomy" id="857340"/>
    <lineage>
        <taxon>Eukaryota</taxon>
        <taxon>Fungi</taxon>
        <taxon>Dikarya</taxon>
        <taxon>Ascomycota</taxon>
        <taxon>Pezizomycotina</taxon>
        <taxon>Sordariomycetes</taxon>
        <taxon>Hypocreomycetidae</taxon>
        <taxon>Hypocreales</taxon>
        <taxon>Bionectriaceae</taxon>
        <taxon>Hapsidospora</taxon>
    </lineage>
</organism>
<dbReference type="EC" id="3.2.1.101" evidence="4 10"/>
<evidence type="ECO:0000256" key="6">
    <source>
        <dbReference type="ARBA" id="ARBA00022801"/>
    </source>
</evidence>
<gene>
    <name evidence="12" type="ORF">ACRE_022940</name>
</gene>
<evidence type="ECO:0000256" key="1">
    <source>
        <dbReference type="ARBA" id="ARBA00001452"/>
    </source>
</evidence>
<evidence type="ECO:0000313" key="12">
    <source>
        <dbReference type="EMBL" id="KFH46970.1"/>
    </source>
</evidence>
<evidence type="ECO:0000256" key="4">
    <source>
        <dbReference type="ARBA" id="ARBA00012350"/>
    </source>
</evidence>
<evidence type="ECO:0000313" key="13">
    <source>
        <dbReference type="Proteomes" id="UP000029964"/>
    </source>
</evidence>
<dbReference type="HOGENOM" id="CLU_025694_1_1_1"/>
<evidence type="ECO:0000256" key="7">
    <source>
        <dbReference type="ARBA" id="ARBA00023136"/>
    </source>
</evidence>
<evidence type="ECO:0000256" key="8">
    <source>
        <dbReference type="ARBA" id="ARBA00023180"/>
    </source>
</evidence>
<dbReference type="GO" id="GO:0012505">
    <property type="term" value="C:endomembrane system"/>
    <property type="evidence" value="ECO:0007669"/>
    <property type="project" value="UniProtKB-SubCell"/>
</dbReference>